<evidence type="ECO:0000313" key="1">
    <source>
        <dbReference type="EMBL" id="KRN10761.1"/>
    </source>
</evidence>
<accession>A0A0R2E317</accession>
<protein>
    <submittedName>
        <fullName evidence="1">Uncharacterized protein</fullName>
    </submittedName>
</protein>
<dbReference type="Proteomes" id="UP000050898">
    <property type="component" value="Unassembled WGS sequence"/>
</dbReference>
<comment type="caution">
    <text evidence="1">The sequence shown here is derived from an EMBL/GenBank/DDBJ whole genome shotgun (WGS) entry which is preliminary data.</text>
</comment>
<dbReference type="EMBL" id="AYYH01000006">
    <property type="protein sequence ID" value="KRN10761.1"/>
    <property type="molecule type" value="Genomic_DNA"/>
</dbReference>
<gene>
    <name evidence="1" type="ORF">FD00_GL002002</name>
</gene>
<organism evidence="1 2">
    <name type="scientific">Liquorilactobacillus mali KCTC 3596 = DSM 20444</name>
    <dbReference type="NCBI Taxonomy" id="1046596"/>
    <lineage>
        <taxon>Bacteria</taxon>
        <taxon>Bacillati</taxon>
        <taxon>Bacillota</taxon>
        <taxon>Bacilli</taxon>
        <taxon>Lactobacillales</taxon>
        <taxon>Lactobacillaceae</taxon>
        <taxon>Liquorilactobacillus</taxon>
    </lineage>
</organism>
<name>A0A0R2E317_9LACO</name>
<proteinExistence type="predicted"/>
<dbReference type="AlphaFoldDB" id="A0A0R2E317"/>
<sequence>MYFGGELDVVDDKLPTFTQRTKRYGSFKNRDELSKKILFIVCGSNPKDIDEDVMVGLQQELNTDFDLNQCGDIRITLKNIRDFNKYIRKCNKKGLTDSEIEGVTTYFPY</sequence>
<keyword evidence="2" id="KW-1185">Reference proteome</keyword>
<evidence type="ECO:0000313" key="2">
    <source>
        <dbReference type="Proteomes" id="UP000050898"/>
    </source>
</evidence>
<dbReference type="PATRIC" id="fig|1046596.6.peg.2100"/>
<reference evidence="1 2" key="1">
    <citation type="journal article" date="2015" name="Genome Announc.">
        <title>Expanding the biotechnology potential of lactobacilli through comparative genomics of 213 strains and associated genera.</title>
        <authorList>
            <person name="Sun Z."/>
            <person name="Harris H.M."/>
            <person name="McCann A."/>
            <person name="Guo C."/>
            <person name="Argimon S."/>
            <person name="Zhang W."/>
            <person name="Yang X."/>
            <person name="Jeffery I.B."/>
            <person name="Cooney J.C."/>
            <person name="Kagawa T.F."/>
            <person name="Liu W."/>
            <person name="Song Y."/>
            <person name="Salvetti E."/>
            <person name="Wrobel A."/>
            <person name="Rasinkangas P."/>
            <person name="Parkhill J."/>
            <person name="Rea M.C."/>
            <person name="O'Sullivan O."/>
            <person name="Ritari J."/>
            <person name="Douillard F.P."/>
            <person name="Paul Ross R."/>
            <person name="Yang R."/>
            <person name="Briner A.E."/>
            <person name="Felis G.E."/>
            <person name="de Vos W.M."/>
            <person name="Barrangou R."/>
            <person name="Klaenhammer T.R."/>
            <person name="Caufield P.W."/>
            <person name="Cui Y."/>
            <person name="Zhang H."/>
            <person name="O'Toole P.W."/>
        </authorList>
    </citation>
    <scope>NUCLEOTIDE SEQUENCE [LARGE SCALE GENOMIC DNA]</scope>
    <source>
        <strain evidence="1 2">DSM 20444</strain>
    </source>
</reference>